<evidence type="ECO:0000256" key="6">
    <source>
        <dbReference type="ARBA" id="ARBA00022729"/>
    </source>
</evidence>
<dbReference type="Gene3D" id="2.160.20.10">
    <property type="entry name" value="Single-stranded right-handed beta-helix, Pectin lyase-like"/>
    <property type="match status" value="1"/>
</dbReference>
<evidence type="ECO:0000256" key="2">
    <source>
        <dbReference type="ARBA" id="ARBA00005184"/>
    </source>
</evidence>
<dbReference type="GO" id="GO:0042545">
    <property type="term" value="P:cell wall modification"/>
    <property type="evidence" value="ECO:0007669"/>
    <property type="project" value="UniProtKB-UniRule"/>
</dbReference>
<dbReference type="OrthoDB" id="1546079at2759"/>
<gene>
    <name evidence="13" type="ORF">DSL72_009190</name>
</gene>
<dbReference type="EMBL" id="CP063412">
    <property type="protein sequence ID" value="QSZ37098.1"/>
    <property type="molecule type" value="Genomic_DNA"/>
</dbReference>
<evidence type="ECO:0000256" key="4">
    <source>
        <dbReference type="ARBA" id="ARBA00013229"/>
    </source>
</evidence>
<evidence type="ECO:0000256" key="1">
    <source>
        <dbReference type="ARBA" id="ARBA00004613"/>
    </source>
</evidence>
<feature type="domain" description="Pectinesterase catalytic" evidence="12">
    <location>
        <begin position="47"/>
        <end position="310"/>
    </location>
</feature>
<evidence type="ECO:0000256" key="7">
    <source>
        <dbReference type="ARBA" id="ARBA00022801"/>
    </source>
</evidence>
<dbReference type="GO" id="GO:0030599">
    <property type="term" value="F:pectinesterase activity"/>
    <property type="evidence" value="ECO:0007669"/>
    <property type="project" value="UniProtKB-UniRule"/>
</dbReference>
<dbReference type="PANTHER" id="PTHR31321">
    <property type="entry name" value="ACYL-COA THIOESTER HYDROLASE YBHC-RELATED"/>
    <property type="match status" value="1"/>
</dbReference>
<dbReference type="PROSITE" id="PS00503">
    <property type="entry name" value="PECTINESTERASE_2"/>
    <property type="match status" value="1"/>
</dbReference>
<evidence type="ECO:0000256" key="9">
    <source>
        <dbReference type="ARBA" id="ARBA00047928"/>
    </source>
</evidence>
<dbReference type="InterPro" id="IPR000070">
    <property type="entry name" value="Pectinesterase_cat"/>
</dbReference>
<evidence type="ECO:0000256" key="11">
    <source>
        <dbReference type="RuleBase" id="RU000589"/>
    </source>
</evidence>
<comment type="function">
    <text evidence="11">Involved in maceration and soft-rotting of plant tissue.</text>
</comment>
<keyword evidence="5 11" id="KW-0964">Secreted</keyword>
<keyword evidence="11" id="KW-0961">Cell wall biogenesis/degradation</keyword>
<keyword evidence="6 11" id="KW-0732">Signal</keyword>
<reference evidence="13" key="1">
    <citation type="submission" date="2020-10" db="EMBL/GenBank/DDBJ databases">
        <title>Genome Sequence of Monilinia vaccinii-corymbosi Sheds Light on Mummy Berry Disease Infection of Blueberry and Mating Type.</title>
        <authorList>
            <person name="Yow A.G."/>
            <person name="Zhang Y."/>
            <person name="Bansal K."/>
            <person name="Eacker S.M."/>
            <person name="Sullivan S."/>
            <person name="Liachko I."/>
            <person name="Cubeta M.A."/>
            <person name="Rollins J.A."/>
            <person name="Ashrafi H."/>
        </authorList>
    </citation>
    <scope>NUCLEOTIDE SEQUENCE</scope>
    <source>
        <strain evidence="13">RL-1</strain>
    </source>
</reference>
<dbReference type="Proteomes" id="UP000672032">
    <property type="component" value="Chromosome 8"/>
</dbReference>
<dbReference type="AlphaFoldDB" id="A0A8A3PNU7"/>
<feature type="signal peptide" evidence="11">
    <location>
        <begin position="1"/>
        <end position="19"/>
    </location>
</feature>
<evidence type="ECO:0000256" key="8">
    <source>
        <dbReference type="ARBA" id="ARBA00023085"/>
    </source>
</evidence>
<feature type="chain" id="PRO_5033113646" description="Pectinesterase" evidence="11">
    <location>
        <begin position="20"/>
        <end position="346"/>
    </location>
</feature>
<evidence type="ECO:0000313" key="13">
    <source>
        <dbReference type="EMBL" id="QSZ37098.1"/>
    </source>
</evidence>
<evidence type="ECO:0000256" key="10">
    <source>
        <dbReference type="PROSITE-ProRule" id="PRU10040"/>
    </source>
</evidence>
<evidence type="ECO:0000256" key="3">
    <source>
        <dbReference type="ARBA" id="ARBA00008891"/>
    </source>
</evidence>
<evidence type="ECO:0000259" key="12">
    <source>
        <dbReference type="Pfam" id="PF01095"/>
    </source>
</evidence>
<dbReference type="GO" id="GO:0005576">
    <property type="term" value="C:extracellular region"/>
    <property type="evidence" value="ECO:0007669"/>
    <property type="project" value="UniProtKB-SubCell"/>
</dbReference>
<keyword evidence="8 11" id="KW-0063">Aspartyl esterase</keyword>
<dbReference type="PANTHER" id="PTHR31321:SF127">
    <property type="entry name" value="PECTINESTERASE"/>
    <property type="match status" value="1"/>
</dbReference>
<name>A0A8A3PNU7_9HELO</name>
<dbReference type="SUPFAM" id="SSF51126">
    <property type="entry name" value="Pectin lyase-like"/>
    <property type="match status" value="1"/>
</dbReference>
<comment type="subcellular location">
    <subcellularLocation>
        <location evidence="1 11">Secreted</location>
    </subcellularLocation>
</comment>
<evidence type="ECO:0000256" key="5">
    <source>
        <dbReference type="ARBA" id="ARBA00022525"/>
    </source>
</evidence>
<protein>
    <recommendedName>
        <fullName evidence="4 11">Pectinesterase</fullName>
        <ecNumber evidence="4 11">3.1.1.11</ecNumber>
    </recommendedName>
</protein>
<dbReference type="EC" id="3.1.1.11" evidence="4 11"/>
<evidence type="ECO:0000313" key="14">
    <source>
        <dbReference type="Proteomes" id="UP000672032"/>
    </source>
</evidence>
<dbReference type="InterPro" id="IPR033131">
    <property type="entry name" value="Pectinesterase_Asp_AS"/>
</dbReference>
<dbReference type="FunFam" id="2.160.20.10:FF:000014">
    <property type="entry name" value="Pectinesterase"/>
    <property type="match status" value="1"/>
</dbReference>
<sequence>MHFISILSLAAVLLGGASAAPVLEERAVARTCAPAGAIIVDKTGVTPGSYTTFQKGVNALSTSTTTPQYLFIYPGTYQEQVYVPPLKSNLTIQGYTPDATTYLNNKVTLTYNLALKDTTSDDLTATLRQWNTNTKVYNLIIVNSFKHVNSKGQNLAISAHTGNQGYYATQFIGYQDTILANTGAQLYARCLIVGAIDFIFGQTPLAWFEKNDIRTIAPGSITASGRASSSNPSWFVINNSNVQNNRSQTATHTNYLGRPWRDYARVVFQNTYLGNNINPAGWSVWSSSNANTNHVTFAEYGNTGPGAIASEGPRASFGSSIGSPIQIQTVLGAGFLHEWWVDCSYL</sequence>
<dbReference type="Pfam" id="PF01095">
    <property type="entry name" value="Pectinesterase"/>
    <property type="match status" value="1"/>
</dbReference>
<comment type="catalytic activity">
    <reaction evidence="9 11">
        <text>[(1-&gt;4)-alpha-D-galacturonosyl methyl ester](n) + n H2O = [(1-&gt;4)-alpha-D-galacturonosyl](n) + n methanol + n H(+)</text>
        <dbReference type="Rhea" id="RHEA:22380"/>
        <dbReference type="Rhea" id="RHEA-COMP:14570"/>
        <dbReference type="Rhea" id="RHEA-COMP:14573"/>
        <dbReference type="ChEBI" id="CHEBI:15377"/>
        <dbReference type="ChEBI" id="CHEBI:15378"/>
        <dbReference type="ChEBI" id="CHEBI:17790"/>
        <dbReference type="ChEBI" id="CHEBI:140522"/>
        <dbReference type="ChEBI" id="CHEBI:140523"/>
        <dbReference type="EC" id="3.1.1.11"/>
    </reaction>
</comment>
<comment type="pathway">
    <text evidence="2 11">Glycan metabolism; pectin degradation; 2-dehydro-3-deoxy-D-gluconate from pectin: step 1/5.</text>
</comment>
<dbReference type="GO" id="GO:0045490">
    <property type="term" value="P:pectin catabolic process"/>
    <property type="evidence" value="ECO:0007669"/>
    <property type="project" value="UniProtKB-UniRule"/>
</dbReference>
<dbReference type="UniPathway" id="UPA00545">
    <property type="reaction ID" value="UER00823"/>
</dbReference>
<comment type="similarity">
    <text evidence="3">Belongs to the pectinesterase family.</text>
</comment>
<feature type="active site" evidence="10">
    <location>
        <position position="197"/>
    </location>
</feature>
<proteinExistence type="inferred from homology"/>
<keyword evidence="14" id="KW-1185">Reference proteome</keyword>
<accession>A0A8A3PNU7</accession>
<organism evidence="13 14">
    <name type="scientific">Monilinia vaccinii-corymbosi</name>
    <dbReference type="NCBI Taxonomy" id="61207"/>
    <lineage>
        <taxon>Eukaryota</taxon>
        <taxon>Fungi</taxon>
        <taxon>Dikarya</taxon>
        <taxon>Ascomycota</taxon>
        <taxon>Pezizomycotina</taxon>
        <taxon>Leotiomycetes</taxon>
        <taxon>Helotiales</taxon>
        <taxon>Sclerotiniaceae</taxon>
        <taxon>Monilinia</taxon>
    </lineage>
</organism>
<dbReference type="InterPro" id="IPR012334">
    <property type="entry name" value="Pectin_lyas_fold"/>
</dbReference>
<keyword evidence="7 11" id="KW-0378">Hydrolase</keyword>
<dbReference type="InterPro" id="IPR011050">
    <property type="entry name" value="Pectin_lyase_fold/virulence"/>
</dbReference>